<gene>
    <name evidence="1" type="ORF">N8T08_011127</name>
</gene>
<proteinExistence type="predicted"/>
<name>A0ACC3AQ45_9EURO</name>
<dbReference type="Proteomes" id="UP001177260">
    <property type="component" value="Unassembled WGS sequence"/>
</dbReference>
<organism evidence="1 2">
    <name type="scientific">Aspergillus melleus</name>
    <dbReference type="NCBI Taxonomy" id="138277"/>
    <lineage>
        <taxon>Eukaryota</taxon>
        <taxon>Fungi</taxon>
        <taxon>Dikarya</taxon>
        <taxon>Ascomycota</taxon>
        <taxon>Pezizomycotina</taxon>
        <taxon>Eurotiomycetes</taxon>
        <taxon>Eurotiomycetidae</taxon>
        <taxon>Eurotiales</taxon>
        <taxon>Aspergillaceae</taxon>
        <taxon>Aspergillus</taxon>
        <taxon>Aspergillus subgen. Circumdati</taxon>
    </lineage>
</organism>
<evidence type="ECO:0000313" key="1">
    <source>
        <dbReference type="EMBL" id="KAK1139808.1"/>
    </source>
</evidence>
<comment type="caution">
    <text evidence="1">The sequence shown here is derived from an EMBL/GenBank/DDBJ whole genome shotgun (WGS) entry which is preliminary data.</text>
</comment>
<accession>A0ACC3AQ45</accession>
<protein>
    <submittedName>
        <fullName evidence="1">Uncharacterized protein</fullName>
    </submittedName>
</protein>
<reference evidence="1 2" key="1">
    <citation type="journal article" date="2023" name="ACS Omega">
        <title>Identification of the Neoaspergillic Acid Biosynthesis Gene Cluster by Establishing an In Vitro CRISPR-Ribonucleoprotein Genetic System in Aspergillus melleus.</title>
        <authorList>
            <person name="Yuan B."/>
            <person name="Grau M.F."/>
            <person name="Murata R.M."/>
            <person name="Torok T."/>
            <person name="Venkateswaran K."/>
            <person name="Stajich J.E."/>
            <person name="Wang C.C.C."/>
        </authorList>
    </citation>
    <scope>NUCLEOTIDE SEQUENCE [LARGE SCALE GENOMIC DNA]</scope>
    <source>
        <strain evidence="1 2">IMV 1140</strain>
    </source>
</reference>
<keyword evidence="2" id="KW-1185">Reference proteome</keyword>
<dbReference type="EMBL" id="JAOPJF010000097">
    <property type="protein sequence ID" value="KAK1139808.1"/>
    <property type="molecule type" value="Genomic_DNA"/>
</dbReference>
<sequence length="416" mass="45648">MSLPTFPPELISFITDYLFPSIQDVNSLARTSKLLHRSTNPILYHYHLVHQGSAILIWAAKHGKPDPCYRFLREGANPNIRDPAHGRTPLSWAAELTHKDVVAVLLLSDETDPNAPDKHACTPLFWAAGNPRQSLSTMPSPYLSIPTADTLSLIMPGDDLAIVKMLVSHKDTQPDCRNKRGETPLAIAAADGAEHVVEMLLRTGKVDVNSKDKHGQTPLMAAARIGHIRIVKHLLAIDGVDVDTRSESGDSPLMSAARHGHAEIVQLLLDIPTVDPNHQPSFGDPALLIAVANGHVDVVEVLLASEKVDPNLPNRRGVTAIARAAQRNRAQIMRMLLDKGVEPDERDGEGNTPLEIASERGHIQIVKLLLSTGRVQLFELTNRKRAPFWAMSQLKANVVEALEDYKRRQGGPELDS</sequence>
<evidence type="ECO:0000313" key="2">
    <source>
        <dbReference type="Proteomes" id="UP001177260"/>
    </source>
</evidence>